<comment type="caution">
    <text evidence="1">The sequence shown here is derived from an EMBL/GenBank/DDBJ whole genome shotgun (WGS) entry which is preliminary data.</text>
</comment>
<proteinExistence type="predicted"/>
<dbReference type="Gene3D" id="3.40.190.10">
    <property type="entry name" value="Periplasmic binding protein-like II"/>
    <property type="match status" value="2"/>
</dbReference>
<dbReference type="EMBL" id="JACCKB010000024">
    <property type="protein sequence ID" value="NYZ67332.1"/>
    <property type="molecule type" value="Genomic_DNA"/>
</dbReference>
<evidence type="ECO:0000313" key="1">
    <source>
        <dbReference type="EMBL" id="NYZ67332.1"/>
    </source>
</evidence>
<accession>A0A853I6P8</accession>
<evidence type="ECO:0000313" key="2">
    <source>
        <dbReference type="Proteomes" id="UP000569732"/>
    </source>
</evidence>
<evidence type="ECO:0008006" key="3">
    <source>
        <dbReference type="Google" id="ProtNLM"/>
    </source>
</evidence>
<keyword evidence="2" id="KW-1185">Reference proteome</keyword>
<dbReference type="AlphaFoldDB" id="A0A853I6P8"/>
<sequence length="127" mass="14539">MLLKSVYSIDIQQAIKKGYLTIETTKSIDQNLRKLAMGRIDLVSLNYDVGITVSNDTLSKEERGKILPHPDPLRVSLYRLLLNKKNKERSLKLLDKFNTGLYLLNKENKIKEMLDASKRGSMKLSES</sequence>
<dbReference type="SUPFAM" id="SSF53850">
    <property type="entry name" value="Periplasmic binding protein-like II"/>
    <property type="match status" value="1"/>
</dbReference>
<dbReference type="RefSeq" id="WP_180569356.1">
    <property type="nucleotide sequence ID" value="NZ_JACCKB010000024.1"/>
</dbReference>
<dbReference type="Proteomes" id="UP000569732">
    <property type="component" value="Unassembled WGS sequence"/>
</dbReference>
<name>A0A853I6P8_9GAMM</name>
<protein>
    <recommendedName>
        <fullName evidence="3">Solute-binding protein family 3/N-terminal domain-containing protein</fullName>
    </recommendedName>
</protein>
<gene>
    <name evidence="1" type="ORF">H0A36_15045</name>
</gene>
<organism evidence="1 2">
    <name type="scientific">Spartinivicinus marinus</name>
    <dbReference type="NCBI Taxonomy" id="2994442"/>
    <lineage>
        <taxon>Bacteria</taxon>
        <taxon>Pseudomonadati</taxon>
        <taxon>Pseudomonadota</taxon>
        <taxon>Gammaproteobacteria</taxon>
        <taxon>Oceanospirillales</taxon>
        <taxon>Zooshikellaceae</taxon>
        <taxon>Spartinivicinus</taxon>
    </lineage>
</organism>
<reference evidence="1 2" key="1">
    <citation type="submission" date="2020-07" db="EMBL/GenBank/DDBJ databases">
        <title>Endozoicomonas sp. nov., isolated from sediment.</title>
        <authorList>
            <person name="Gu T."/>
        </authorList>
    </citation>
    <scope>NUCLEOTIDE SEQUENCE [LARGE SCALE GENOMIC DNA]</scope>
    <source>
        <strain evidence="1 2">SM1973</strain>
    </source>
</reference>